<dbReference type="RefSeq" id="WP_381614748.1">
    <property type="nucleotide sequence ID" value="NZ_JBHTEB010000001.1"/>
</dbReference>
<dbReference type="EMBL" id="JBHTEB010000001">
    <property type="protein sequence ID" value="MFD0318178.1"/>
    <property type="molecule type" value="Genomic_DNA"/>
</dbReference>
<proteinExistence type="predicted"/>
<dbReference type="Gene3D" id="3.40.50.300">
    <property type="entry name" value="P-loop containing nucleotide triphosphate hydrolases"/>
    <property type="match status" value="2"/>
</dbReference>
<evidence type="ECO:0000313" key="3">
    <source>
        <dbReference type="Proteomes" id="UP001597023"/>
    </source>
</evidence>
<dbReference type="InterPro" id="IPR002586">
    <property type="entry name" value="CobQ/CobB/MinD/ParA_Nub-bd_dom"/>
</dbReference>
<keyword evidence="3" id="KW-1185">Reference proteome</keyword>
<feature type="domain" description="CobQ/CobB/MinD/ParA nucleotide binding" evidence="1">
    <location>
        <begin position="20"/>
        <end position="82"/>
    </location>
</feature>
<dbReference type="InterPro" id="IPR011990">
    <property type="entry name" value="TPR-like_helical_dom_sf"/>
</dbReference>
<dbReference type="Pfam" id="PF01656">
    <property type="entry name" value="CbiA"/>
    <property type="match status" value="1"/>
</dbReference>
<dbReference type="PANTHER" id="PTHR35205:SF1">
    <property type="entry name" value="ZU5 DOMAIN-CONTAINING PROTEIN"/>
    <property type="match status" value="1"/>
</dbReference>
<reference evidence="3" key="1">
    <citation type="journal article" date="2019" name="Int. J. Syst. Evol. Microbiol.">
        <title>The Global Catalogue of Microorganisms (GCM) 10K type strain sequencing project: providing services to taxonomists for standard genome sequencing and annotation.</title>
        <authorList>
            <consortium name="The Broad Institute Genomics Platform"/>
            <consortium name="The Broad Institute Genome Sequencing Center for Infectious Disease"/>
            <person name="Wu L."/>
            <person name="Ma J."/>
        </authorList>
    </citation>
    <scope>NUCLEOTIDE SEQUENCE [LARGE SCALE GENOMIC DNA]</scope>
    <source>
        <strain evidence="3">CGMCC 4.7400</strain>
    </source>
</reference>
<dbReference type="NCBIfam" id="NF040586">
    <property type="entry name" value="FxSxx_TPR"/>
    <property type="match status" value="1"/>
</dbReference>
<dbReference type="Gene3D" id="1.25.40.10">
    <property type="entry name" value="Tetratricopeptide repeat domain"/>
    <property type="match status" value="2"/>
</dbReference>
<dbReference type="SUPFAM" id="SSF52540">
    <property type="entry name" value="P-loop containing nucleoside triphosphate hydrolases"/>
    <property type="match status" value="2"/>
</dbReference>
<gene>
    <name evidence="2" type="primary">fxsT</name>
    <name evidence="2" type="ORF">ACFQZ6_28985</name>
</gene>
<dbReference type="PANTHER" id="PTHR35205">
    <property type="entry name" value="NB-ARC AND TPR DOMAIN PROTEIN"/>
    <property type="match status" value="1"/>
</dbReference>
<evidence type="ECO:0000259" key="1">
    <source>
        <dbReference type="Pfam" id="PF01656"/>
    </source>
</evidence>
<comment type="caution">
    <text evidence="2">The sequence shown here is derived from an EMBL/GenBank/DDBJ whole genome shotgun (WGS) entry which is preliminary data.</text>
</comment>
<dbReference type="NCBIfam" id="NF047398">
    <property type="entry name" value="AAA_KGGVGR"/>
    <property type="match status" value="1"/>
</dbReference>
<evidence type="ECO:0000313" key="2">
    <source>
        <dbReference type="EMBL" id="MFD0318178.1"/>
    </source>
</evidence>
<name>A0ABW2WFX8_9ACTN</name>
<dbReference type="Proteomes" id="UP001597023">
    <property type="component" value="Unassembled WGS sequence"/>
</dbReference>
<dbReference type="InterPro" id="IPR027417">
    <property type="entry name" value="P-loop_NTPase"/>
</dbReference>
<sequence length="1309" mass="145525">MSSAEPSGSISRRNQATVVTFYSYKGGVGRTMALANIAWLLADAGHRVLAVDWDLESPGLHRYLRPFLRDPELSESPGVVEMVQNYGRAVEALAAEGLSDADHERRLAEVLRRHTQVGFYTDSLAYRFPHPGGRIDFLGPGRQDGLYSRRVAAFDWARFYQEHSGRLFAETLRRGLREDDYDYVLIDSRTGHSDNASLCTLLLPVVVVVGFNLSNQSIEGSAAVARQLREQSGGRIRVLPVPMRVDPSHPEQAERRRARARHQFEGAVGPIQLTGEEQYWREVEVGHLPYLAYEETLIPFALRKYVVSLQKLALERLGKEISGDPDLCFATLPDTDRERYGQAFAAEPPAPRVVRLVYEPQDRGWAEWIRAELAANGVLAEFGDGPVDRAVRRDPGVTHLVLMSSAMVGSPQLTALAANLPNPGGLGDRPEVKVAWLEDIEVQPPFRGLRGPELYTLEEQPARNALLTHFLPGDRHDAPWAERSGAGPRFPGRHPRVWHGVPSHQGEFLGREDRLRQLRNALPPGRAARKPVVLSGPAGVGKRTYALEYVTRFRADYDIVWWLPAADAGSIERELVLLSERLNASPKASPRAIEALRELLEGREGGPERILLVYDDARQPETVRNLLVTGNQVHTLITSESADWGGVAEPVAIEPPTAEEAVRYLRRKHPALTVELAQRLVALGETLPQMLDQMVAYLRSTARPVEAAVDDFVQEITNRRDIGLGAVPAMWQSVVEDVGKERPASLELLKTLTALSPEGAGWDLLESPAALDFLRLPEGPEGARQLGFAAQSLVGRSQASQDQDGKRLRASRMILTWQRQQLEPEEAARIAAGVRRVLAAYAPPDDRVDDRTLYPRYAELDRHVESSQAVTDDDPEVRRWLVNQVRYRRLTQRLRAAHDLARRLEENWTATLATGDEERLLLLLRLRVELANIHTDMGDYPEANRVNAAAHRELCRVQDVDGDFTLRSALGRGGELRALGRPQEALAEDASTLDILRSKYGPRDHFTLMAGSNLGLSLDMVGLPGDSLEQHREVHAQRVRVLGERHPLTLRTSVHMGGRLRELGRYDDSLSRLQEIYRHTSDAADFGWSNVTTLLAACSLASTLRHIAVLSPELSRRARQEKADSARVLDARVVDAFVTYGGPRHPETLAARAGLAADLRFLGKVSGPGGARELAEENLAAYREWGEDHLFARIAEVNLALVLRDAEDETAVELSERGLRGLRETLHVDQHHPLILTAALCHANLLVFAGEARAARELDERTHRGLLEKFGPRHPLTLLVAAHLGLREDAADHADPDHRVGIELDIPKI</sequence>
<organism evidence="2 3">
    <name type="scientific">Streptomyces flavalbus</name>
    <dbReference type="NCBI Taxonomy" id="2665155"/>
    <lineage>
        <taxon>Bacteria</taxon>
        <taxon>Bacillati</taxon>
        <taxon>Actinomycetota</taxon>
        <taxon>Actinomycetes</taxon>
        <taxon>Kitasatosporales</taxon>
        <taxon>Streptomycetaceae</taxon>
        <taxon>Streptomyces</taxon>
    </lineage>
</organism>
<accession>A0ABW2WFX8</accession>
<dbReference type="SUPFAM" id="SSF48452">
    <property type="entry name" value="TPR-like"/>
    <property type="match status" value="1"/>
</dbReference>
<protein>
    <submittedName>
        <fullName evidence="2">FxSxx-COOH system tetratricopeptide repeat protein</fullName>
    </submittedName>
</protein>